<keyword evidence="5" id="KW-1015">Disulfide bond</keyword>
<keyword evidence="3" id="KW-0677">Repeat</keyword>
<dbReference type="InterPro" id="IPR049883">
    <property type="entry name" value="NOTCH1_EGF-like"/>
</dbReference>
<evidence type="ECO:0000313" key="10">
    <source>
        <dbReference type="EMBL" id="CAG5085737.1"/>
    </source>
</evidence>
<keyword evidence="6" id="KW-0325">Glycoprotein</keyword>
<evidence type="ECO:0000313" key="11">
    <source>
        <dbReference type="Proteomes" id="UP001158576"/>
    </source>
</evidence>
<dbReference type="PROSITE" id="PS01186">
    <property type="entry name" value="EGF_2"/>
    <property type="match status" value="1"/>
</dbReference>
<evidence type="ECO:0000256" key="3">
    <source>
        <dbReference type="ARBA" id="ARBA00022737"/>
    </source>
</evidence>
<dbReference type="PROSITE" id="PS01187">
    <property type="entry name" value="EGF_CA"/>
    <property type="match status" value="1"/>
</dbReference>
<dbReference type="InterPro" id="IPR001881">
    <property type="entry name" value="EGF-like_Ca-bd_dom"/>
</dbReference>
<proteinExistence type="predicted"/>
<feature type="domain" description="EGF-like" evidence="9">
    <location>
        <begin position="375"/>
        <end position="416"/>
    </location>
</feature>
<dbReference type="PROSITE" id="PS50026">
    <property type="entry name" value="EGF_3"/>
    <property type="match status" value="1"/>
</dbReference>
<evidence type="ECO:0000256" key="7">
    <source>
        <dbReference type="PROSITE-ProRule" id="PRU00076"/>
    </source>
</evidence>
<feature type="region of interest" description="Disordered" evidence="8">
    <location>
        <begin position="233"/>
        <end position="276"/>
    </location>
</feature>
<keyword evidence="4" id="KW-0106">Calcium</keyword>
<evidence type="ECO:0000256" key="5">
    <source>
        <dbReference type="ARBA" id="ARBA00023157"/>
    </source>
</evidence>
<accession>A0ABN7RZS9</accession>
<dbReference type="CDD" id="cd00054">
    <property type="entry name" value="EGF_CA"/>
    <property type="match status" value="1"/>
</dbReference>
<evidence type="ECO:0000259" key="9">
    <source>
        <dbReference type="PROSITE" id="PS50026"/>
    </source>
</evidence>
<keyword evidence="1 7" id="KW-0245">EGF-like domain</keyword>
<dbReference type="PANTHER" id="PTHR24039:SF28">
    <property type="entry name" value="EGF-LIKE DOMAIN-CONTAINING PROTEIN"/>
    <property type="match status" value="1"/>
</dbReference>
<dbReference type="Pfam" id="PF07645">
    <property type="entry name" value="EGF_CA"/>
    <property type="match status" value="2"/>
</dbReference>
<dbReference type="Proteomes" id="UP001158576">
    <property type="component" value="Chromosome PAR"/>
</dbReference>
<dbReference type="SUPFAM" id="SSF57196">
    <property type="entry name" value="EGF/Laminin"/>
    <property type="match status" value="1"/>
</dbReference>
<reference evidence="10 11" key="1">
    <citation type="submission" date="2021-04" db="EMBL/GenBank/DDBJ databases">
        <authorList>
            <person name="Bliznina A."/>
        </authorList>
    </citation>
    <scope>NUCLEOTIDE SEQUENCE [LARGE SCALE GENOMIC DNA]</scope>
</reference>
<dbReference type="PANTHER" id="PTHR24039">
    <property type="entry name" value="FIBRILLIN-RELATED"/>
    <property type="match status" value="1"/>
</dbReference>
<dbReference type="InterPro" id="IPR000742">
    <property type="entry name" value="EGF"/>
</dbReference>
<evidence type="ECO:0000256" key="6">
    <source>
        <dbReference type="ARBA" id="ARBA00023180"/>
    </source>
</evidence>
<evidence type="ECO:0000256" key="2">
    <source>
        <dbReference type="ARBA" id="ARBA00022729"/>
    </source>
</evidence>
<organism evidence="10 11">
    <name type="scientific">Oikopleura dioica</name>
    <name type="common">Tunicate</name>
    <dbReference type="NCBI Taxonomy" id="34765"/>
    <lineage>
        <taxon>Eukaryota</taxon>
        <taxon>Metazoa</taxon>
        <taxon>Chordata</taxon>
        <taxon>Tunicata</taxon>
        <taxon>Appendicularia</taxon>
        <taxon>Copelata</taxon>
        <taxon>Oikopleuridae</taxon>
        <taxon>Oikopleura</taxon>
    </lineage>
</organism>
<evidence type="ECO:0000256" key="8">
    <source>
        <dbReference type="SAM" id="MobiDB-lite"/>
    </source>
</evidence>
<dbReference type="PROSITE" id="PS00010">
    <property type="entry name" value="ASX_HYDROXYL"/>
    <property type="match status" value="1"/>
</dbReference>
<keyword evidence="2" id="KW-0732">Signal</keyword>
<dbReference type="Gene3D" id="2.10.25.10">
    <property type="entry name" value="Laminin"/>
    <property type="match status" value="2"/>
</dbReference>
<gene>
    <name evidence="10" type="ORF">OKIOD_LOCUS2545</name>
</gene>
<name>A0ABN7RZS9_OIKDI</name>
<sequence>MSGYSGGCTQDDIDNEVSAAESSENISGVGWIPAWYTVTNIEDNPAIDSNSHFCFGSYTFELDLTQNGTTEYLSSFEHSLRGCCTISLTKDDGSSFGGEYGYKAYVNDVNNSSPQFISPPIWYMLDGCGGQTYMVNPVDPEGDTVRCRWSTYDEARAMSWNTGLQQFSLDEENCIVTYHPDGEGSKPIAIQVEDFDSNGNLLHSVPLSFVAVVFTPDLEGSKSSINNPLYAGILQGTDDHDEDHEGRRRRSLDHPSQQARSTEPAHCLGRPSFSGNSPAQGMKLSWNWSPGVEIVIDWDASYEMGGTTFYDITRYQFSRPTGMTCSAFDSKGQATCSWFPTPEQVVQGDHPHCVVVYDRFGRASDRQCITIRLVDIDECATGSHSCTPLETCTNTIGSYTCPCINGYEKDANGVCVDIDECSRETDTCDRVKDRCENLVGSFECIRLPMPHTDALLTIQNWIDMTADVVASHGRAGKFRVRIDKILRNGIFTYDPNCTQAFNANLLGQNDFAVWEKMRSVQMTPVLKLQEFKLD</sequence>
<evidence type="ECO:0000256" key="1">
    <source>
        <dbReference type="ARBA" id="ARBA00022536"/>
    </source>
</evidence>
<dbReference type="InterPro" id="IPR000152">
    <property type="entry name" value="EGF-type_Asp/Asn_hydroxyl_site"/>
</dbReference>
<dbReference type="InterPro" id="IPR018097">
    <property type="entry name" value="EGF_Ca-bd_CS"/>
</dbReference>
<comment type="caution">
    <text evidence="7">Lacks conserved residue(s) required for the propagation of feature annotation.</text>
</comment>
<dbReference type="EMBL" id="OU015568">
    <property type="protein sequence ID" value="CAG5085737.1"/>
    <property type="molecule type" value="Genomic_DNA"/>
</dbReference>
<protein>
    <submittedName>
        <fullName evidence="10">Oidioi.mRNA.OKI2018_I69.PAR.g10987.t1.cds</fullName>
    </submittedName>
</protein>
<dbReference type="SMART" id="SM00179">
    <property type="entry name" value="EGF_CA"/>
    <property type="match status" value="2"/>
</dbReference>
<evidence type="ECO:0000256" key="4">
    <source>
        <dbReference type="ARBA" id="ARBA00022837"/>
    </source>
</evidence>
<keyword evidence="11" id="KW-1185">Reference proteome</keyword>